<comment type="similarity">
    <text evidence="10 11">Belongs to the TonB-dependent receptor family.</text>
</comment>
<organism evidence="14 15">
    <name type="scientific">Marinilabilia rubra</name>
    <dbReference type="NCBI Taxonomy" id="2162893"/>
    <lineage>
        <taxon>Bacteria</taxon>
        <taxon>Pseudomonadati</taxon>
        <taxon>Bacteroidota</taxon>
        <taxon>Bacteroidia</taxon>
        <taxon>Marinilabiliales</taxon>
        <taxon>Marinilabiliaceae</taxon>
        <taxon>Marinilabilia</taxon>
    </lineage>
</organism>
<evidence type="ECO:0000256" key="5">
    <source>
        <dbReference type="ARBA" id="ARBA00022729"/>
    </source>
</evidence>
<comment type="caution">
    <text evidence="14">The sequence shown here is derived from an EMBL/GenBank/DDBJ whole genome shotgun (WGS) entry which is preliminary data.</text>
</comment>
<evidence type="ECO:0000256" key="8">
    <source>
        <dbReference type="ARBA" id="ARBA00023170"/>
    </source>
</evidence>
<dbReference type="Gene3D" id="2.170.130.10">
    <property type="entry name" value="TonB-dependent receptor, plug domain"/>
    <property type="match status" value="1"/>
</dbReference>
<dbReference type="InterPro" id="IPR008969">
    <property type="entry name" value="CarboxyPept-like_regulatory"/>
</dbReference>
<dbReference type="GO" id="GO:0015344">
    <property type="term" value="F:siderophore uptake transmembrane transporter activity"/>
    <property type="evidence" value="ECO:0007669"/>
    <property type="project" value="TreeGrafter"/>
</dbReference>
<dbReference type="GO" id="GO:0044718">
    <property type="term" value="P:siderophore transmembrane transport"/>
    <property type="evidence" value="ECO:0007669"/>
    <property type="project" value="TreeGrafter"/>
</dbReference>
<dbReference type="InterPro" id="IPR039426">
    <property type="entry name" value="TonB-dep_rcpt-like"/>
</dbReference>
<feature type="domain" description="TonB-dependent receptor plug" evidence="13">
    <location>
        <begin position="121"/>
        <end position="236"/>
    </location>
</feature>
<dbReference type="PANTHER" id="PTHR30069">
    <property type="entry name" value="TONB-DEPENDENT OUTER MEMBRANE RECEPTOR"/>
    <property type="match status" value="1"/>
</dbReference>
<evidence type="ECO:0000313" key="15">
    <source>
        <dbReference type="Proteomes" id="UP000244956"/>
    </source>
</evidence>
<dbReference type="Gene3D" id="2.60.40.1120">
    <property type="entry name" value="Carboxypeptidase-like, regulatory domain"/>
    <property type="match status" value="1"/>
</dbReference>
<comment type="subcellular location">
    <subcellularLocation>
        <location evidence="1 10">Cell outer membrane</location>
        <topology evidence="1 10">Multi-pass membrane protein</topology>
    </subcellularLocation>
</comment>
<keyword evidence="8" id="KW-0675">Receptor</keyword>
<dbReference type="AlphaFoldDB" id="A0A2U2B962"/>
<keyword evidence="9 10" id="KW-0998">Cell outer membrane</keyword>
<keyword evidence="5" id="KW-0732">Signal</keyword>
<gene>
    <name evidence="14" type="ORF">DDZ16_09175</name>
</gene>
<dbReference type="EMBL" id="QEWP01000006">
    <property type="protein sequence ID" value="PWD99608.1"/>
    <property type="molecule type" value="Genomic_DNA"/>
</dbReference>
<evidence type="ECO:0000256" key="9">
    <source>
        <dbReference type="ARBA" id="ARBA00023237"/>
    </source>
</evidence>
<evidence type="ECO:0000256" key="7">
    <source>
        <dbReference type="ARBA" id="ARBA00023136"/>
    </source>
</evidence>
<dbReference type="PANTHER" id="PTHR30069:SF29">
    <property type="entry name" value="HEMOGLOBIN AND HEMOGLOBIN-HAPTOGLOBIN-BINDING PROTEIN 1-RELATED"/>
    <property type="match status" value="1"/>
</dbReference>
<dbReference type="Pfam" id="PF13715">
    <property type="entry name" value="CarbopepD_reg_2"/>
    <property type="match status" value="1"/>
</dbReference>
<protein>
    <recommendedName>
        <fullName evidence="16">TonB-dependent receptor</fullName>
    </recommendedName>
</protein>
<evidence type="ECO:0000259" key="13">
    <source>
        <dbReference type="Pfam" id="PF07715"/>
    </source>
</evidence>
<evidence type="ECO:0000256" key="1">
    <source>
        <dbReference type="ARBA" id="ARBA00004571"/>
    </source>
</evidence>
<keyword evidence="7 10" id="KW-0472">Membrane</keyword>
<dbReference type="Proteomes" id="UP000244956">
    <property type="component" value="Unassembled WGS sequence"/>
</dbReference>
<name>A0A2U2B962_9BACT</name>
<evidence type="ECO:0000256" key="2">
    <source>
        <dbReference type="ARBA" id="ARBA00022448"/>
    </source>
</evidence>
<reference evidence="14 15" key="1">
    <citation type="submission" date="2018-05" db="EMBL/GenBank/DDBJ databases">
        <title>Marinilabilia rubrum sp. nov., isolated from saltern sediment.</title>
        <authorList>
            <person name="Zhang R."/>
        </authorList>
    </citation>
    <scope>NUCLEOTIDE SEQUENCE [LARGE SCALE GENOMIC DNA]</scope>
    <source>
        <strain evidence="14 15">WTE16</strain>
    </source>
</reference>
<keyword evidence="3 10" id="KW-1134">Transmembrane beta strand</keyword>
<evidence type="ECO:0000259" key="12">
    <source>
        <dbReference type="Pfam" id="PF00593"/>
    </source>
</evidence>
<accession>A0A2U2B962</accession>
<dbReference type="InterPro" id="IPR012910">
    <property type="entry name" value="Plug_dom"/>
</dbReference>
<feature type="domain" description="TonB-dependent receptor-like beta-barrel" evidence="12">
    <location>
        <begin position="313"/>
        <end position="733"/>
    </location>
</feature>
<dbReference type="InterPro" id="IPR037066">
    <property type="entry name" value="Plug_dom_sf"/>
</dbReference>
<dbReference type="InterPro" id="IPR036942">
    <property type="entry name" value="Beta-barrel_TonB_sf"/>
</dbReference>
<evidence type="ECO:0000256" key="10">
    <source>
        <dbReference type="PROSITE-ProRule" id="PRU01360"/>
    </source>
</evidence>
<dbReference type="Pfam" id="PF07715">
    <property type="entry name" value="Plug"/>
    <property type="match status" value="1"/>
</dbReference>
<dbReference type="GO" id="GO:0009279">
    <property type="term" value="C:cell outer membrane"/>
    <property type="evidence" value="ECO:0007669"/>
    <property type="project" value="UniProtKB-SubCell"/>
</dbReference>
<evidence type="ECO:0000256" key="4">
    <source>
        <dbReference type="ARBA" id="ARBA00022692"/>
    </source>
</evidence>
<dbReference type="InterPro" id="IPR000531">
    <property type="entry name" value="Beta-barrel_TonB"/>
</dbReference>
<dbReference type="SUPFAM" id="SSF49464">
    <property type="entry name" value="Carboxypeptidase regulatory domain-like"/>
    <property type="match status" value="1"/>
</dbReference>
<keyword evidence="2 10" id="KW-0813">Transport</keyword>
<dbReference type="SUPFAM" id="SSF56935">
    <property type="entry name" value="Porins"/>
    <property type="match status" value="1"/>
</dbReference>
<dbReference type="OrthoDB" id="1151166at2"/>
<dbReference type="Gene3D" id="2.40.170.20">
    <property type="entry name" value="TonB-dependent receptor, beta-barrel domain"/>
    <property type="match status" value="1"/>
</dbReference>
<evidence type="ECO:0000256" key="3">
    <source>
        <dbReference type="ARBA" id="ARBA00022452"/>
    </source>
</evidence>
<evidence type="ECO:0000256" key="11">
    <source>
        <dbReference type="RuleBase" id="RU003357"/>
    </source>
</evidence>
<proteinExistence type="inferred from homology"/>
<evidence type="ECO:0008006" key="16">
    <source>
        <dbReference type="Google" id="ProtNLM"/>
    </source>
</evidence>
<evidence type="ECO:0000313" key="14">
    <source>
        <dbReference type="EMBL" id="PWD99608.1"/>
    </source>
</evidence>
<keyword evidence="6 11" id="KW-0798">TonB box</keyword>
<keyword evidence="15" id="KW-1185">Reference proteome</keyword>
<sequence length="874" mass="99267">MKRFLFILILVSLFPLVVCAQKYSLDGKVFDSEKKPLYYVAVNLVGTHIYDLTNEDGSFHLEGILPGQYTLHVQILGYQKLEKEIDIQESIQDFNIYLKKSSLALSEVQITAKVSQSQEGSTTYKIDEEAIKQVQPISVSDILQLLPGNQVEAPDLNSMAQADLRNAGDYSDINAFGTAVIIDGNQISNDGNMQTEGQTVTANKGIDLRQISASNIESVEVVSGVPSAKYGNITSGAILINKKAGYTPYNLSVNTNPTSYQLGINKGYKLKNGDFLNINLDYTYSNSKPTSRKKYYQRINSGLRWSKLLSKKLDWNNHFSLNYAYGFDGQRKDPDETVVIGEFENKNHNISFTTNGNLKILGTTNYSISGNYTKQYSYKKTSEAGPIPIIESLEEGTYVTSFSPITFYQKTEFYGKPVNINATLETNQNFSTFGITHNTSSGFNFSFDKNYGEGRVMDEENNAATGMSGARDMNFYNVPASEVYSLFAQDNMSFKGENSSYLFKLGMRYDYMLKKYNLWSPRISLSGKYFKKYRLRLAYGISYRTPSMLQLYPGPKYFDLINLNHYSEEDIRSLAVVTTYIYQPRHEHLEPSKGTTLEGGIDFEHNGYFLRLTGFYKKLKGGISSVDKLLTFDKVKWEVPEEIPGEKPNPVPTDQVERVSSGFLTYQNTIETQTQGIELSMQFPKIKATNTSINLSGSYMKTHSENESPTLRSAASLTGASKNRYGLYEQTSYNNYLSRSNVTIAQHFPELRMMISLVTEANLIKKREVEHFPSEYPIAYYSIDGTYHEIPEAERSSPEYSDLLYSIDHTKQVPEPSYFNFHIRIRKETKQGHSFSFYANNFLWYNPTYRDDFNNAIKELNSRVTFGIGFNFKL</sequence>
<dbReference type="PROSITE" id="PS52016">
    <property type="entry name" value="TONB_DEPENDENT_REC_3"/>
    <property type="match status" value="1"/>
</dbReference>
<dbReference type="Pfam" id="PF00593">
    <property type="entry name" value="TonB_dep_Rec_b-barrel"/>
    <property type="match status" value="1"/>
</dbReference>
<dbReference type="RefSeq" id="WP_109264148.1">
    <property type="nucleotide sequence ID" value="NZ_QEWP01000006.1"/>
</dbReference>
<keyword evidence="4 10" id="KW-0812">Transmembrane</keyword>
<evidence type="ECO:0000256" key="6">
    <source>
        <dbReference type="ARBA" id="ARBA00023077"/>
    </source>
</evidence>